<name>A0A7Y9KKS3_9MICO</name>
<protein>
    <submittedName>
        <fullName evidence="4">Pimeloyl-ACP methyl ester carboxylesterase</fullName>
    </submittedName>
</protein>
<dbReference type="Gene3D" id="3.40.50.1820">
    <property type="entry name" value="alpha/beta hydrolase"/>
    <property type="match status" value="1"/>
</dbReference>
<feature type="domain" description="AB hydrolase-1" evidence="3">
    <location>
        <begin position="2"/>
        <end position="102"/>
    </location>
</feature>
<comment type="caution">
    <text evidence="4">The sequence shown here is derived from an EMBL/GenBank/DDBJ whole genome shotgun (WGS) entry which is preliminary data.</text>
</comment>
<evidence type="ECO:0000256" key="2">
    <source>
        <dbReference type="ARBA" id="ARBA00022801"/>
    </source>
</evidence>
<dbReference type="EMBL" id="JACCBV010000001">
    <property type="protein sequence ID" value="NYE19059.1"/>
    <property type="molecule type" value="Genomic_DNA"/>
</dbReference>
<evidence type="ECO:0000313" key="4">
    <source>
        <dbReference type="EMBL" id="NYE19059.1"/>
    </source>
</evidence>
<proteinExistence type="inferred from homology"/>
<evidence type="ECO:0000313" key="5">
    <source>
        <dbReference type="Proteomes" id="UP000576969"/>
    </source>
</evidence>
<accession>A0A7Y9KKS3</accession>
<dbReference type="RefSeq" id="WP_218852878.1">
    <property type="nucleotide sequence ID" value="NZ_JACCBV010000001.1"/>
</dbReference>
<reference evidence="4 5" key="1">
    <citation type="submission" date="2020-07" db="EMBL/GenBank/DDBJ databases">
        <title>Sequencing the genomes of 1000 actinobacteria strains.</title>
        <authorList>
            <person name="Klenk H.-P."/>
        </authorList>
    </citation>
    <scope>NUCLEOTIDE SEQUENCE [LARGE SCALE GENOMIC DNA]</scope>
    <source>
        <strain evidence="4 5">DSM 24662</strain>
    </source>
</reference>
<dbReference type="GO" id="GO:0004301">
    <property type="term" value="F:epoxide hydrolase activity"/>
    <property type="evidence" value="ECO:0007669"/>
    <property type="project" value="TreeGrafter"/>
</dbReference>
<sequence length="279" mass="30142">MLLLTHGYPSANVEFVRLIELLTESESGPAFHVVAPSLPGYGFSTPLAGAGWTMARIARAWVELMRRLGYERYGLHAGDIGAGVSGFVASIDAEHVTGLHVATDPQTAASTATFIPGMADALDRDDPVDRLILERMEQFQSDGSGYLAIQNTRPQTIGYGLVDAPVFQLAWIVEKIQDWTAADVDRDVVLGIVSAAWFGRAGASEAHVLYDQAHSHEWGGQVTVPQAVAVFGADETVRKVMRPSDDTRWTEYAEGGHFPAMELPEVLAADLQGFFADLG</sequence>
<dbReference type="Proteomes" id="UP000576969">
    <property type="component" value="Unassembled WGS sequence"/>
</dbReference>
<dbReference type="Pfam" id="PF00561">
    <property type="entry name" value="Abhydrolase_1"/>
    <property type="match status" value="1"/>
</dbReference>
<dbReference type="PANTHER" id="PTHR21661:SF35">
    <property type="entry name" value="EPOXIDE HYDROLASE"/>
    <property type="match status" value="1"/>
</dbReference>
<comment type="similarity">
    <text evidence="1">Belongs to the peptidase S33 family.</text>
</comment>
<evidence type="ECO:0000256" key="1">
    <source>
        <dbReference type="ARBA" id="ARBA00010088"/>
    </source>
</evidence>
<dbReference type="InterPro" id="IPR000073">
    <property type="entry name" value="AB_hydrolase_1"/>
</dbReference>
<dbReference type="AlphaFoldDB" id="A0A7Y9KKS3"/>
<dbReference type="InterPro" id="IPR000639">
    <property type="entry name" value="Epox_hydrolase-like"/>
</dbReference>
<keyword evidence="5" id="KW-1185">Reference proteome</keyword>
<gene>
    <name evidence="4" type="ORF">BJ991_001087</name>
</gene>
<dbReference type="GO" id="GO:0097176">
    <property type="term" value="P:epoxide metabolic process"/>
    <property type="evidence" value="ECO:0007669"/>
    <property type="project" value="TreeGrafter"/>
</dbReference>
<keyword evidence="2" id="KW-0378">Hydrolase</keyword>
<evidence type="ECO:0000259" key="3">
    <source>
        <dbReference type="Pfam" id="PF00561"/>
    </source>
</evidence>
<dbReference type="SUPFAM" id="SSF53474">
    <property type="entry name" value="alpha/beta-Hydrolases"/>
    <property type="match status" value="1"/>
</dbReference>
<dbReference type="PANTHER" id="PTHR21661">
    <property type="entry name" value="EPOXIDE HYDROLASE 1-RELATED"/>
    <property type="match status" value="1"/>
</dbReference>
<dbReference type="InterPro" id="IPR029058">
    <property type="entry name" value="AB_hydrolase_fold"/>
</dbReference>
<dbReference type="PRINTS" id="PR00412">
    <property type="entry name" value="EPOXHYDRLASE"/>
</dbReference>
<organism evidence="4 5">
    <name type="scientific">Microbacterium immunditiarum</name>
    <dbReference type="NCBI Taxonomy" id="337480"/>
    <lineage>
        <taxon>Bacteria</taxon>
        <taxon>Bacillati</taxon>
        <taxon>Actinomycetota</taxon>
        <taxon>Actinomycetes</taxon>
        <taxon>Micrococcales</taxon>
        <taxon>Microbacteriaceae</taxon>
        <taxon>Microbacterium</taxon>
    </lineage>
</organism>